<dbReference type="PANTHER" id="PTHR45786">
    <property type="entry name" value="DNA BINDING PROTEIN-LIKE"/>
    <property type="match status" value="1"/>
</dbReference>
<feature type="region of interest" description="Disordered" evidence="1">
    <location>
        <begin position="1"/>
        <end position="30"/>
    </location>
</feature>
<sequence length="185" mass="21220">MPPTRRTNLGRSTRNTASQRNIRANQTDEQREARNELQRNRNQHRNVVFNPHRAAFSYNVAIDYSSEKIVAIGLMNIVCPHCNALKFKNEAPGLCCASGRVKLTPLQYNNCFQMTSFGATKVIRDNFIPTFKIQGQIYHRTGSLLPVPDEDYKFLQIYFMGNSAREVDQRCAHNNSVKRSIVEQL</sequence>
<dbReference type="Proteomes" id="UP001153292">
    <property type="component" value="Chromosome 1"/>
</dbReference>
<name>A0ABN8AT85_CHISP</name>
<evidence type="ECO:0000256" key="1">
    <source>
        <dbReference type="SAM" id="MobiDB-lite"/>
    </source>
</evidence>
<gene>
    <name evidence="2" type="ORF">CHILSU_LOCUS732</name>
</gene>
<accession>A0ABN8AT85</accession>
<organism evidence="2 3">
    <name type="scientific">Chilo suppressalis</name>
    <name type="common">Asiatic rice borer moth</name>
    <dbReference type="NCBI Taxonomy" id="168631"/>
    <lineage>
        <taxon>Eukaryota</taxon>
        <taxon>Metazoa</taxon>
        <taxon>Ecdysozoa</taxon>
        <taxon>Arthropoda</taxon>
        <taxon>Hexapoda</taxon>
        <taxon>Insecta</taxon>
        <taxon>Pterygota</taxon>
        <taxon>Neoptera</taxon>
        <taxon>Endopterygota</taxon>
        <taxon>Lepidoptera</taxon>
        <taxon>Glossata</taxon>
        <taxon>Ditrysia</taxon>
        <taxon>Pyraloidea</taxon>
        <taxon>Crambidae</taxon>
        <taxon>Crambinae</taxon>
        <taxon>Chilo</taxon>
    </lineage>
</organism>
<dbReference type="EMBL" id="OU963894">
    <property type="protein sequence ID" value="CAH0397657.1"/>
    <property type="molecule type" value="Genomic_DNA"/>
</dbReference>
<evidence type="ECO:0008006" key="4">
    <source>
        <dbReference type="Google" id="ProtNLM"/>
    </source>
</evidence>
<proteinExistence type="predicted"/>
<protein>
    <recommendedName>
        <fullName evidence="4">ATP-dependent DNA helicase</fullName>
    </recommendedName>
</protein>
<evidence type="ECO:0000313" key="2">
    <source>
        <dbReference type="EMBL" id="CAH0397657.1"/>
    </source>
</evidence>
<dbReference type="PANTHER" id="PTHR45786:SF74">
    <property type="entry name" value="ATP-DEPENDENT DNA HELICASE"/>
    <property type="match status" value="1"/>
</dbReference>
<feature type="compositionally biased region" description="Polar residues" evidence="1">
    <location>
        <begin position="1"/>
        <end position="25"/>
    </location>
</feature>
<reference evidence="2" key="1">
    <citation type="submission" date="2021-12" db="EMBL/GenBank/DDBJ databases">
        <authorList>
            <person name="King R."/>
        </authorList>
    </citation>
    <scope>NUCLEOTIDE SEQUENCE</scope>
</reference>
<keyword evidence="3" id="KW-1185">Reference proteome</keyword>
<evidence type="ECO:0000313" key="3">
    <source>
        <dbReference type="Proteomes" id="UP001153292"/>
    </source>
</evidence>